<comment type="caution">
    <text evidence="1">The sequence shown here is derived from an EMBL/GenBank/DDBJ whole genome shotgun (WGS) entry which is preliminary data.</text>
</comment>
<dbReference type="RefSeq" id="WP_152981178.1">
    <property type="nucleotide sequence ID" value="NZ_LDJH01000017.1"/>
</dbReference>
<dbReference type="STRING" id="266128.ABB25_10365"/>
<dbReference type="Proteomes" id="UP000051254">
    <property type="component" value="Unassembled WGS sequence"/>
</dbReference>
<organism evidence="1 2">
    <name type="scientific">Stenotrophomonas koreensis</name>
    <dbReference type="NCBI Taxonomy" id="266128"/>
    <lineage>
        <taxon>Bacteria</taxon>
        <taxon>Pseudomonadati</taxon>
        <taxon>Pseudomonadota</taxon>
        <taxon>Gammaproteobacteria</taxon>
        <taxon>Lysobacterales</taxon>
        <taxon>Lysobacteraceae</taxon>
        <taxon>Stenotrophomonas</taxon>
    </lineage>
</organism>
<gene>
    <name evidence="1" type="ORF">ABB25_10365</name>
</gene>
<evidence type="ECO:0000313" key="1">
    <source>
        <dbReference type="EMBL" id="KRG57134.1"/>
    </source>
</evidence>
<reference evidence="1 2" key="1">
    <citation type="submission" date="2015-05" db="EMBL/GenBank/DDBJ databases">
        <title>Genome sequencing and analysis of members of genus Stenotrophomonas.</title>
        <authorList>
            <person name="Patil P.P."/>
            <person name="Midha S."/>
            <person name="Patil P.B."/>
        </authorList>
    </citation>
    <scope>NUCLEOTIDE SEQUENCE [LARGE SCALE GENOMIC DNA]</scope>
    <source>
        <strain evidence="1 2">DSM 17805</strain>
    </source>
</reference>
<dbReference type="AlphaFoldDB" id="A0A0R0BTT3"/>
<dbReference type="OrthoDB" id="9150126at2"/>
<accession>A0A0R0BTT3</accession>
<name>A0A0R0BTT3_9GAMM</name>
<sequence length="155" mass="17160">MTQGTYLPRGLLLGSLLVLAGCMVPSRPATPERWLDPSMAVMLAAAAGPGRGVDGVFALTVRASGSDRGQLYLNSERDYRNPRNLSIALTPQAQQELAERLGQQPLRSLHGRLIRVQGQARLVRIDFTHRDGQPSGSYYYQTQVRVERASQLQWD</sequence>
<keyword evidence="2" id="KW-1185">Reference proteome</keyword>
<dbReference type="PATRIC" id="fig|266128.3.peg.948"/>
<evidence type="ECO:0000313" key="2">
    <source>
        <dbReference type="Proteomes" id="UP000051254"/>
    </source>
</evidence>
<protein>
    <submittedName>
        <fullName evidence="1">Uncharacterized protein</fullName>
    </submittedName>
</protein>
<proteinExistence type="predicted"/>
<dbReference type="EMBL" id="LDJH01000017">
    <property type="protein sequence ID" value="KRG57134.1"/>
    <property type="molecule type" value="Genomic_DNA"/>
</dbReference>